<feature type="transmembrane region" description="Helical" evidence="1">
    <location>
        <begin position="132"/>
        <end position="150"/>
    </location>
</feature>
<keyword evidence="1" id="KW-1133">Transmembrane helix</keyword>
<feature type="transmembrane region" description="Helical" evidence="1">
    <location>
        <begin position="84"/>
        <end position="112"/>
    </location>
</feature>
<organism evidence="2 3">
    <name type="scientific">Epichloe festucae (strain Fl1)</name>
    <dbReference type="NCBI Taxonomy" id="877507"/>
    <lineage>
        <taxon>Eukaryota</taxon>
        <taxon>Fungi</taxon>
        <taxon>Dikarya</taxon>
        <taxon>Ascomycota</taxon>
        <taxon>Pezizomycotina</taxon>
        <taxon>Sordariomycetes</taxon>
        <taxon>Hypocreomycetidae</taxon>
        <taxon>Hypocreales</taxon>
        <taxon>Clavicipitaceae</taxon>
        <taxon>Epichloe</taxon>
    </lineage>
</organism>
<name>A0A7U3SMW3_EPIFF</name>
<dbReference type="AlphaFoldDB" id="A0A7U3SMW3"/>
<dbReference type="EMBL" id="CP031390">
    <property type="protein sequence ID" value="QPH16197.1"/>
    <property type="molecule type" value="Genomic_DNA"/>
</dbReference>
<protein>
    <submittedName>
        <fullName evidence="2">Uncharacterized protein</fullName>
    </submittedName>
</protein>
<evidence type="ECO:0000313" key="2">
    <source>
        <dbReference type="EMBL" id="QPH16197.1"/>
    </source>
</evidence>
<gene>
    <name evidence="2" type="ORF">C2857_000774</name>
</gene>
<feature type="transmembrane region" description="Helical" evidence="1">
    <location>
        <begin position="52"/>
        <end position="72"/>
    </location>
</feature>
<evidence type="ECO:0000313" key="3">
    <source>
        <dbReference type="Proteomes" id="UP000594364"/>
    </source>
</evidence>
<keyword evidence="1" id="KW-0472">Membrane</keyword>
<keyword evidence="3" id="KW-1185">Reference proteome</keyword>
<proteinExistence type="predicted"/>
<accession>A0A7U3SMW3</accession>
<dbReference type="Proteomes" id="UP000594364">
    <property type="component" value="Chromosome 6"/>
</dbReference>
<evidence type="ECO:0000256" key="1">
    <source>
        <dbReference type="SAM" id="Phobius"/>
    </source>
</evidence>
<sequence length="203" mass="21752">MAPLIFSRETYGCCIDSCQDQWRKLSQNVKDWYGDVCASFPSVHAFSPQECVTTVALLVGLSFTFSGTLATAMSFETLNTVTKALITFSLLVSLVGRIIIGMSIGVAFGFVGFVAATTVHIHRLGLGRDWEITIAVLFSLAALGYFLFLLSSCRRLPRRSSRDSTGDEAEMVPLTAPVGAGDGIGSVDLAELGYTSYPGSIAE</sequence>
<keyword evidence="1" id="KW-0812">Transmembrane</keyword>
<reference evidence="2 3" key="1">
    <citation type="journal article" date="2018" name="PLoS Genet.">
        <title>Repeat elements organise 3D genome structure and mediate transcription in the filamentous fungus Epichloe festucae.</title>
        <authorList>
            <person name="Winter D.J."/>
            <person name="Ganley A.R.D."/>
            <person name="Young C.A."/>
            <person name="Liachko I."/>
            <person name="Schardl C.L."/>
            <person name="Dupont P.Y."/>
            <person name="Berry D."/>
            <person name="Ram A."/>
            <person name="Scott B."/>
            <person name="Cox M.P."/>
        </authorList>
    </citation>
    <scope>NUCLEOTIDE SEQUENCE [LARGE SCALE GENOMIC DNA]</scope>
    <source>
        <strain evidence="2 3">Fl1</strain>
    </source>
</reference>